<dbReference type="Pfam" id="PF01914">
    <property type="entry name" value="MarC"/>
    <property type="match status" value="1"/>
</dbReference>
<comment type="subcellular location">
    <subcellularLocation>
        <location evidence="1 7">Cell membrane</location>
        <topology evidence="1 7">Multi-pass membrane protein</topology>
    </subcellularLocation>
</comment>
<feature type="transmembrane region" description="Helical" evidence="7">
    <location>
        <begin position="47"/>
        <end position="69"/>
    </location>
</feature>
<comment type="caution">
    <text evidence="8">The sequence shown here is derived from an EMBL/GenBank/DDBJ whole genome shotgun (WGS) entry which is preliminary data.</text>
</comment>
<proteinExistence type="inferred from homology"/>
<dbReference type="NCBIfam" id="TIGR00427">
    <property type="entry name" value="NAAT family transporter"/>
    <property type="match status" value="1"/>
</dbReference>
<evidence type="ECO:0000256" key="1">
    <source>
        <dbReference type="ARBA" id="ARBA00004651"/>
    </source>
</evidence>
<keyword evidence="5 7" id="KW-1133">Transmembrane helix</keyword>
<evidence type="ECO:0000256" key="4">
    <source>
        <dbReference type="ARBA" id="ARBA00022692"/>
    </source>
</evidence>
<dbReference type="OrthoDB" id="21094at2"/>
<accession>A0A3D8I740</accession>
<dbReference type="GO" id="GO:0005886">
    <property type="term" value="C:plasma membrane"/>
    <property type="evidence" value="ECO:0007669"/>
    <property type="project" value="UniProtKB-SubCell"/>
</dbReference>
<dbReference type="RefSeq" id="WP_104699271.1">
    <property type="nucleotide sequence ID" value="NZ_FZPP01000003.1"/>
</dbReference>
<feature type="transmembrane region" description="Helical" evidence="7">
    <location>
        <begin position="179"/>
        <end position="201"/>
    </location>
</feature>
<organism evidence="8 9">
    <name type="scientific">Helicobacter marmotae</name>
    <dbReference type="NCBI Taxonomy" id="152490"/>
    <lineage>
        <taxon>Bacteria</taxon>
        <taxon>Pseudomonadati</taxon>
        <taxon>Campylobacterota</taxon>
        <taxon>Epsilonproteobacteria</taxon>
        <taxon>Campylobacterales</taxon>
        <taxon>Helicobacteraceae</taxon>
        <taxon>Helicobacter</taxon>
    </lineage>
</organism>
<name>A0A3D8I740_9HELI</name>
<evidence type="ECO:0000256" key="3">
    <source>
        <dbReference type="ARBA" id="ARBA00022475"/>
    </source>
</evidence>
<keyword evidence="9" id="KW-1185">Reference proteome</keyword>
<evidence type="ECO:0000256" key="6">
    <source>
        <dbReference type="ARBA" id="ARBA00023136"/>
    </source>
</evidence>
<dbReference type="InterPro" id="IPR002771">
    <property type="entry name" value="Multi_antbiot-R_MarC"/>
</dbReference>
<reference evidence="8 9" key="1">
    <citation type="submission" date="2018-04" db="EMBL/GenBank/DDBJ databases">
        <title>Novel Campyloabacter and Helicobacter Species and Strains.</title>
        <authorList>
            <person name="Mannion A.J."/>
            <person name="Shen Z."/>
            <person name="Fox J.G."/>
        </authorList>
    </citation>
    <scope>NUCLEOTIDE SEQUENCE [LARGE SCALE GENOMIC DNA]</scope>
    <source>
        <strain evidence="8 9">MIT 98-6070</strain>
    </source>
</reference>
<evidence type="ECO:0000256" key="5">
    <source>
        <dbReference type="ARBA" id="ARBA00022989"/>
    </source>
</evidence>
<feature type="transmembrane region" description="Helical" evidence="7">
    <location>
        <begin position="149"/>
        <end position="172"/>
    </location>
</feature>
<feature type="transmembrane region" description="Helical" evidence="7">
    <location>
        <begin position="81"/>
        <end position="100"/>
    </location>
</feature>
<keyword evidence="4 7" id="KW-0812">Transmembrane</keyword>
<keyword evidence="3" id="KW-1003">Cell membrane</keyword>
<dbReference type="PANTHER" id="PTHR33508">
    <property type="entry name" value="UPF0056 MEMBRANE PROTEIN YHCE"/>
    <property type="match status" value="1"/>
</dbReference>
<dbReference type="Proteomes" id="UP000256599">
    <property type="component" value="Unassembled WGS sequence"/>
</dbReference>
<comment type="similarity">
    <text evidence="2 7">Belongs to the UPF0056 (MarC) family.</text>
</comment>
<evidence type="ECO:0000256" key="7">
    <source>
        <dbReference type="RuleBase" id="RU362048"/>
    </source>
</evidence>
<keyword evidence="6 7" id="KW-0472">Membrane</keyword>
<sequence>MFENVQGDLHHIFLASVTLIAILNPFGNLPQFIAMTEGVKTPLRKKLFRNIVLVAFCIVVVFLLSGSFIMNFLFRVDLDDVRVAGGLILIIMGLKMLLFSQTTADYSHYHGLHFEELFKQSIIPMAFPMLVGPGTLATVIVIAEDSGMFIAIGAVLCAFVFLYVLFGYAASIERILGKLVLYVISRIALVFITAMGVKMMISGLSGIGVITSHS</sequence>
<feature type="transmembrane region" description="Helical" evidence="7">
    <location>
        <begin position="12"/>
        <end position="35"/>
    </location>
</feature>
<feature type="transmembrane region" description="Helical" evidence="7">
    <location>
        <begin position="121"/>
        <end position="143"/>
    </location>
</feature>
<dbReference type="EMBL" id="NXLR01000001">
    <property type="protein sequence ID" value="RDU60990.1"/>
    <property type="molecule type" value="Genomic_DNA"/>
</dbReference>
<evidence type="ECO:0000313" key="8">
    <source>
        <dbReference type="EMBL" id="RDU60990.1"/>
    </source>
</evidence>
<evidence type="ECO:0000313" key="9">
    <source>
        <dbReference type="Proteomes" id="UP000256599"/>
    </source>
</evidence>
<dbReference type="PANTHER" id="PTHR33508:SF1">
    <property type="entry name" value="UPF0056 MEMBRANE PROTEIN YHCE"/>
    <property type="match status" value="1"/>
</dbReference>
<dbReference type="AlphaFoldDB" id="A0A3D8I740"/>
<protein>
    <recommendedName>
        <fullName evidence="7">UPF0056 membrane protein</fullName>
    </recommendedName>
</protein>
<gene>
    <name evidence="8" type="ORF">CQA63_00315</name>
</gene>
<evidence type="ECO:0000256" key="2">
    <source>
        <dbReference type="ARBA" id="ARBA00009784"/>
    </source>
</evidence>